<dbReference type="EMBL" id="ON331942">
    <property type="protein sequence ID" value="UQM93911.1"/>
    <property type="molecule type" value="Genomic_DNA"/>
</dbReference>
<reference evidence="1" key="1">
    <citation type="submission" date="2022-04" db="EMBL/GenBank/DDBJ databases">
        <authorList>
            <person name="Wang L."/>
            <person name="Zhang J."/>
            <person name="Wang J."/>
        </authorList>
    </citation>
    <scope>NUCLEOTIDE SEQUENCE</scope>
</reference>
<accession>A0A9E7DL36</accession>
<protein>
    <submittedName>
        <fullName evidence="1">Uncharacterized protein</fullName>
    </submittedName>
</protein>
<dbReference type="Proteomes" id="UP001056973">
    <property type="component" value="Segment"/>
</dbReference>
<organism evidence="1 2">
    <name type="scientific">Stenotrophomonas phage vB_Sm_QDWS359</name>
    <dbReference type="NCBI Taxonomy" id="2943841"/>
    <lineage>
        <taxon>Viruses</taxon>
        <taxon>Duplodnaviria</taxon>
        <taxon>Heunggongvirae</taxon>
        <taxon>Uroviricota</taxon>
        <taxon>Caudoviricetes</taxon>
        <taxon>Mesyanzhinovviridae</taxon>
        <taxon>Bradleyvirinae</taxon>
        <taxon>Xooduovirus</taxon>
        <taxon>Xooduovirus QDWS359</taxon>
    </lineage>
</organism>
<gene>
    <name evidence="1" type="ORF">vBSmQDWS359_73</name>
</gene>
<proteinExistence type="predicted"/>
<evidence type="ECO:0000313" key="2">
    <source>
        <dbReference type="Proteomes" id="UP001056973"/>
    </source>
</evidence>
<evidence type="ECO:0000313" key="1">
    <source>
        <dbReference type="EMBL" id="UQM93911.1"/>
    </source>
</evidence>
<sequence>MSTTSNRTIKDEVRILGRRKRPLTYPGMVDAIKAKHPEANTSVKTVQWYASRLRREGETVNVKDGRTSDTRRAA</sequence>
<keyword evidence="2" id="KW-1185">Reference proteome</keyword>
<name>A0A9E7DL36_9CAUD</name>